<evidence type="ECO:0000313" key="2">
    <source>
        <dbReference type="EMBL" id="RYR33793.1"/>
    </source>
</evidence>
<feature type="compositionally biased region" description="Polar residues" evidence="1">
    <location>
        <begin position="265"/>
        <end position="296"/>
    </location>
</feature>
<keyword evidence="3" id="KW-1185">Reference proteome</keyword>
<accession>A0A445B540</accession>
<comment type="caution">
    <text evidence="2">The sequence shown here is derived from an EMBL/GenBank/DDBJ whole genome shotgun (WGS) entry which is preliminary data.</text>
</comment>
<evidence type="ECO:0000313" key="3">
    <source>
        <dbReference type="Proteomes" id="UP000289738"/>
    </source>
</evidence>
<dbReference type="AlphaFoldDB" id="A0A445B540"/>
<evidence type="ECO:0000256" key="1">
    <source>
        <dbReference type="SAM" id="MobiDB-lite"/>
    </source>
</evidence>
<sequence length="382" mass="42245">MMNRRTGQELFFLTGEDPLPSLTPPSSHLELLPHSFTSVQPPPCYRRRRNFWKRLSPLPWSPPPIELSSHYPAAPRASIAEPLPSRASCLHRTATVPPRLVSPSRSCCPAVPALFHRAPVLQQRQLCSIAQPFPRSHCVSPLIHSLVSSSICGGVVVVVLGGVSVHRRHRLSSLVCVTLLCASRASALLCFPLVVCHFCRVPSPYLALLPEVDLPKSHIFFQLTISSFSWQILPILNPVYNDRPRFISAGRIIFNEQEELSQQHINGNNFTDRPRFSNSSFRKDPSSGSTLNTSANPWDRPIGSANKLVSSGQEGLTYDDNSGHGFLTDIFAENAIVDDTNLNPLEFLASLFPGFAAESLVIVTLVSIQTLLQVYSFRTGCY</sequence>
<dbReference type="EMBL" id="SDMP01000010">
    <property type="protein sequence ID" value="RYR33793.1"/>
    <property type="molecule type" value="Genomic_DNA"/>
</dbReference>
<gene>
    <name evidence="2" type="ORF">Ahy_A10g048436</name>
</gene>
<reference evidence="2 3" key="1">
    <citation type="submission" date="2019-01" db="EMBL/GenBank/DDBJ databases">
        <title>Sequencing of cultivated peanut Arachis hypogaea provides insights into genome evolution and oil improvement.</title>
        <authorList>
            <person name="Chen X."/>
        </authorList>
    </citation>
    <scope>NUCLEOTIDE SEQUENCE [LARGE SCALE GENOMIC DNA]</scope>
    <source>
        <strain evidence="3">cv. Fuhuasheng</strain>
        <tissue evidence="2">Leaves</tissue>
    </source>
</reference>
<dbReference type="STRING" id="3818.A0A445B540"/>
<dbReference type="Proteomes" id="UP000289738">
    <property type="component" value="Chromosome A10"/>
</dbReference>
<dbReference type="InterPro" id="IPR053242">
    <property type="entry name" value="PAM2-like_domain"/>
</dbReference>
<proteinExistence type="predicted"/>
<dbReference type="PANTHER" id="PTHR46651">
    <property type="entry name" value="POLYADENYLATE-BINDING PROTEIN-INTERACTING PROTEIN 7"/>
    <property type="match status" value="1"/>
</dbReference>
<organism evidence="2 3">
    <name type="scientific">Arachis hypogaea</name>
    <name type="common">Peanut</name>
    <dbReference type="NCBI Taxonomy" id="3818"/>
    <lineage>
        <taxon>Eukaryota</taxon>
        <taxon>Viridiplantae</taxon>
        <taxon>Streptophyta</taxon>
        <taxon>Embryophyta</taxon>
        <taxon>Tracheophyta</taxon>
        <taxon>Spermatophyta</taxon>
        <taxon>Magnoliopsida</taxon>
        <taxon>eudicotyledons</taxon>
        <taxon>Gunneridae</taxon>
        <taxon>Pentapetalae</taxon>
        <taxon>rosids</taxon>
        <taxon>fabids</taxon>
        <taxon>Fabales</taxon>
        <taxon>Fabaceae</taxon>
        <taxon>Papilionoideae</taxon>
        <taxon>50 kb inversion clade</taxon>
        <taxon>dalbergioids sensu lato</taxon>
        <taxon>Dalbergieae</taxon>
        <taxon>Pterocarpus clade</taxon>
        <taxon>Arachis</taxon>
    </lineage>
</organism>
<protein>
    <submittedName>
        <fullName evidence="2">Uncharacterized protein</fullName>
    </submittedName>
</protein>
<name>A0A445B540_ARAHY</name>
<feature type="region of interest" description="Disordered" evidence="1">
    <location>
        <begin position="265"/>
        <end position="297"/>
    </location>
</feature>
<dbReference type="PANTHER" id="PTHR46651:SF1">
    <property type="entry name" value="SMALL MUTS RELATED FAMILY PROTEIN"/>
    <property type="match status" value="1"/>
</dbReference>